<dbReference type="EMBL" id="LVYI01000002">
    <property type="protein sequence ID" value="OAP62896.1"/>
    <property type="molecule type" value="Genomic_DNA"/>
</dbReference>
<dbReference type="GeneID" id="30006293"/>
<proteinExistence type="predicted"/>
<evidence type="ECO:0000313" key="2">
    <source>
        <dbReference type="Proteomes" id="UP000078343"/>
    </source>
</evidence>
<dbReference type="AlphaFoldDB" id="A0A178ZTT9"/>
<keyword evidence="2" id="KW-1185">Reference proteome</keyword>
<sequence length="85" mass="9680">MKEESKVQAISRSRAASREDFIFLWKSNGSQSSTLYNNTFDRALATPAEDRPTEKLMRAYNEMHYAHTATNTDTSSDNSTQCCTY</sequence>
<gene>
    <name evidence="1" type="ORF">AYL99_02123</name>
</gene>
<protein>
    <submittedName>
        <fullName evidence="1">Uncharacterized protein</fullName>
    </submittedName>
</protein>
<dbReference type="Proteomes" id="UP000078343">
    <property type="component" value="Unassembled WGS sequence"/>
</dbReference>
<name>A0A178ZTT9_9EURO</name>
<accession>A0A178ZTT9</accession>
<comment type="caution">
    <text evidence="1">The sequence shown here is derived from an EMBL/GenBank/DDBJ whole genome shotgun (WGS) entry which is preliminary data.</text>
</comment>
<dbReference type="RefSeq" id="XP_018696263.1">
    <property type="nucleotide sequence ID" value="XM_018833639.1"/>
</dbReference>
<evidence type="ECO:0000313" key="1">
    <source>
        <dbReference type="EMBL" id="OAP62896.1"/>
    </source>
</evidence>
<organism evidence="1 2">
    <name type="scientific">Fonsecaea erecta</name>
    <dbReference type="NCBI Taxonomy" id="1367422"/>
    <lineage>
        <taxon>Eukaryota</taxon>
        <taxon>Fungi</taxon>
        <taxon>Dikarya</taxon>
        <taxon>Ascomycota</taxon>
        <taxon>Pezizomycotina</taxon>
        <taxon>Eurotiomycetes</taxon>
        <taxon>Chaetothyriomycetidae</taxon>
        <taxon>Chaetothyriales</taxon>
        <taxon>Herpotrichiellaceae</taxon>
        <taxon>Fonsecaea</taxon>
    </lineage>
</organism>
<reference evidence="1 2" key="1">
    <citation type="submission" date="2016-04" db="EMBL/GenBank/DDBJ databases">
        <title>Draft genome of Fonsecaea erecta CBS 125763.</title>
        <authorList>
            <person name="Weiss V.A."/>
            <person name="Vicente V.A."/>
            <person name="Raittz R.T."/>
            <person name="Moreno L.F."/>
            <person name="De Souza E.M."/>
            <person name="Pedrosa F.O."/>
            <person name="Steffens M.B."/>
            <person name="Faoro H."/>
            <person name="Tadra-Sfeir M.Z."/>
            <person name="Najafzadeh M.J."/>
            <person name="Felipe M.S."/>
            <person name="Teixeira M."/>
            <person name="Sun J."/>
            <person name="Xi L."/>
            <person name="Gomes R."/>
            <person name="De Azevedo C.M."/>
            <person name="Salgado C.G."/>
            <person name="Da Silva M.B."/>
            <person name="Nascimento M.F."/>
            <person name="Queiroz-Telles F."/>
            <person name="Attili D.S."/>
            <person name="Gorbushina A."/>
        </authorList>
    </citation>
    <scope>NUCLEOTIDE SEQUENCE [LARGE SCALE GENOMIC DNA]</scope>
    <source>
        <strain evidence="1 2">CBS 125763</strain>
    </source>
</reference>